<evidence type="ECO:0000256" key="7">
    <source>
        <dbReference type="SAM" id="MobiDB-lite"/>
    </source>
</evidence>
<dbReference type="Gene3D" id="1.20.1410.10">
    <property type="entry name" value="I/LWEQ domain"/>
    <property type="match status" value="1"/>
</dbReference>
<evidence type="ECO:0000256" key="1">
    <source>
        <dbReference type="ARBA" id="ARBA00004123"/>
    </source>
</evidence>
<name>A0ABU6XHS1_9FABA</name>
<dbReference type="PANTHER" id="PTHR15492:SF1">
    <property type="entry name" value="CYCLIN-D1-BINDING PROTEIN 1"/>
    <property type="match status" value="1"/>
</dbReference>
<feature type="domain" description="Cyclin-D1-binding protein 1-like N-terminal" evidence="8">
    <location>
        <begin position="43"/>
        <end position="186"/>
    </location>
</feature>
<dbReference type="InterPro" id="IPR049318">
    <property type="entry name" value="GCIP_C"/>
</dbReference>
<comment type="similarity">
    <text evidence="3">Belongs to the CCNDBP1 family.</text>
</comment>
<evidence type="ECO:0000256" key="4">
    <source>
        <dbReference type="ARBA" id="ARBA00022490"/>
    </source>
</evidence>
<evidence type="ECO:0000259" key="8">
    <source>
        <dbReference type="Pfam" id="PF13324"/>
    </source>
</evidence>
<keyword evidence="4" id="KW-0963">Cytoplasm</keyword>
<dbReference type="EMBL" id="JASCZI010211789">
    <property type="protein sequence ID" value="MED6196721.1"/>
    <property type="molecule type" value="Genomic_DNA"/>
</dbReference>
<evidence type="ECO:0000259" key="9">
    <source>
        <dbReference type="Pfam" id="PF20936"/>
    </source>
</evidence>
<protein>
    <submittedName>
        <fullName evidence="10">Uncharacterized protein</fullName>
    </submittedName>
</protein>
<dbReference type="Pfam" id="PF13324">
    <property type="entry name" value="GCIP_N"/>
    <property type="match status" value="1"/>
</dbReference>
<evidence type="ECO:0000256" key="3">
    <source>
        <dbReference type="ARBA" id="ARBA00008940"/>
    </source>
</evidence>
<evidence type="ECO:0000313" key="10">
    <source>
        <dbReference type="EMBL" id="MED6196721.1"/>
    </source>
</evidence>
<evidence type="ECO:0000256" key="5">
    <source>
        <dbReference type="ARBA" id="ARBA00023242"/>
    </source>
</evidence>
<feature type="domain" description="Cyclin-D1-binding protein 1-like C-terminal" evidence="9">
    <location>
        <begin position="214"/>
        <end position="313"/>
    </location>
</feature>
<keyword evidence="5" id="KW-0539">Nucleus</keyword>
<keyword evidence="6" id="KW-0131">Cell cycle</keyword>
<reference evidence="10 11" key="1">
    <citation type="journal article" date="2023" name="Plants (Basel)">
        <title>Bridging the Gap: Combining Genomics and Transcriptomics Approaches to Understand Stylosanthes scabra, an Orphan Legume from the Brazilian Caatinga.</title>
        <authorList>
            <person name="Ferreira-Neto J.R.C."/>
            <person name="da Silva M.D."/>
            <person name="Binneck E."/>
            <person name="de Melo N.F."/>
            <person name="da Silva R.H."/>
            <person name="de Melo A.L.T.M."/>
            <person name="Pandolfi V."/>
            <person name="Bustamante F.O."/>
            <person name="Brasileiro-Vidal A.C."/>
            <person name="Benko-Iseppon A.M."/>
        </authorList>
    </citation>
    <scope>NUCLEOTIDE SEQUENCE [LARGE SCALE GENOMIC DNA]</scope>
    <source>
        <tissue evidence="10">Leaves</tissue>
    </source>
</reference>
<dbReference type="InterPro" id="IPR026907">
    <property type="entry name" value="GCIP-like"/>
</dbReference>
<organism evidence="10 11">
    <name type="scientific">Stylosanthes scabra</name>
    <dbReference type="NCBI Taxonomy" id="79078"/>
    <lineage>
        <taxon>Eukaryota</taxon>
        <taxon>Viridiplantae</taxon>
        <taxon>Streptophyta</taxon>
        <taxon>Embryophyta</taxon>
        <taxon>Tracheophyta</taxon>
        <taxon>Spermatophyta</taxon>
        <taxon>Magnoliopsida</taxon>
        <taxon>eudicotyledons</taxon>
        <taxon>Gunneridae</taxon>
        <taxon>Pentapetalae</taxon>
        <taxon>rosids</taxon>
        <taxon>fabids</taxon>
        <taxon>Fabales</taxon>
        <taxon>Fabaceae</taxon>
        <taxon>Papilionoideae</taxon>
        <taxon>50 kb inversion clade</taxon>
        <taxon>dalbergioids sensu lato</taxon>
        <taxon>Dalbergieae</taxon>
        <taxon>Pterocarpus clade</taxon>
        <taxon>Stylosanthes</taxon>
    </lineage>
</organism>
<comment type="caution">
    <text evidence="10">The sequence shown here is derived from an EMBL/GenBank/DDBJ whole genome shotgun (WGS) entry which is preliminary data.</text>
</comment>
<dbReference type="PANTHER" id="PTHR15492">
    <property type="entry name" value="CYCLIN D1-BINDING PROTEIN 1"/>
    <property type="match status" value="1"/>
</dbReference>
<evidence type="ECO:0000313" key="11">
    <source>
        <dbReference type="Proteomes" id="UP001341840"/>
    </source>
</evidence>
<comment type="subcellular location">
    <subcellularLocation>
        <location evidence="2">Cytoplasm</location>
    </subcellularLocation>
    <subcellularLocation>
        <location evidence="1">Nucleus</location>
    </subcellularLocation>
</comment>
<feature type="region of interest" description="Disordered" evidence="7">
    <location>
        <begin position="188"/>
        <end position="222"/>
    </location>
</feature>
<gene>
    <name evidence="10" type="ORF">PIB30_050028</name>
</gene>
<sequence length="365" mass="38819">MPVRAEKEHLNVVLGSHLANIHETLQVLDQTASSALDKVSWDDVIKMGGEVQKQAATVGMLWTGEKPGAKAIEENMTTYFNTLQGFLLVSHASTVGAGPTLSSSVHASVKQVVDSSFRLMKDTVSSYGSHSGDQKLSVPQLVGAVWEACDALKKTPATNITAIGRAMTQVAVSVKDVLREMKELKPCSSADPVDTAAESCAEATEDEPHDDNLSEGDLGNDLSPEEMKVAEKAVVVVSDTLSVIKELIRSITGLLKLERPNDSGSFVDSLEKLLKKCQELGRQIDEIGACLYPPQEISAIKAATDEISCIIEVVQAELGGLKGSSDAFVEACNALKSSFTQLASEISSSSTADIEAKVENITLSN</sequence>
<dbReference type="InterPro" id="IPR049317">
    <property type="entry name" value="GCIP-like_N"/>
</dbReference>
<dbReference type="Proteomes" id="UP001341840">
    <property type="component" value="Unassembled WGS sequence"/>
</dbReference>
<dbReference type="Gene3D" id="1.20.1420.10">
    <property type="entry name" value="Talin, central domain"/>
    <property type="match status" value="1"/>
</dbReference>
<evidence type="ECO:0000256" key="6">
    <source>
        <dbReference type="ARBA" id="ARBA00023306"/>
    </source>
</evidence>
<dbReference type="Pfam" id="PF20936">
    <property type="entry name" value="GCIP_C"/>
    <property type="match status" value="1"/>
</dbReference>
<accession>A0ABU6XHS1</accession>
<proteinExistence type="inferred from homology"/>
<evidence type="ECO:0000256" key="2">
    <source>
        <dbReference type="ARBA" id="ARBA00004496"/>
    </source>
</evidence>
<keyword evidence="11" id="KW-1185">Reference proteome</keyword>